<proteinExistence type="predicted"/>
<name>A0ACC0USL3_9HYPO</name>
<keyword evidence="2" id="KW-1185">Reference proteome</keyword>
<protein>
    <submittedName>
        <fullName evidence="1">Uncharacterized protein</fullName>
    </submittedName>
</protein>
<evidence type="ECO:0000313" key="1">
    <source>
        <dbReference type="EMBL" id="KAI9896715.1"/>
    </source>
</evidence>
<organism evidence="1 2">
    <name type="scientific">Trichothecium roseum</name>
    <dbReference type="NCBI Taxonomy" id="47278"/>
    <lineage>
        <taxon>Eukaryota</taxon>
        <taxon>Fungi</taxon>
        <taxon>Dikarya</taxon>
        <taxon>Ascomycota</taxon>
        <taxon>Pezizomycotina</taxon>
        <taxon>Sordariomycetes</taxon>
        <taxon>Hypocreomycetidae</taxon>
        <taxon>Hypocreales</taxon>
        <taxon>Hypocreales incertae sedis</taxon>
        <taxon>Trichothecium</taxon>
    </lineage>
</organism>
<gene>
    <name evidence="1" type="ORF">N3K66_008887</name>
</gene>
<reference evidence="1" key="1">
    <citation type="submission" date="2022-10" db="EMBL/GenBank/DDBJ databases">
        <title>Complete Genome of Trichothecium roseum strain YXFP-22015, a Plant Pathogen Isolated from Citrus.</title>
        <authorList>
            <person name="Wang Y."/>
            <person name="Zhu L."/>
        </authorList>
    </citation>
    <scope>NUCLEOTIDE SEQUENCE</scope>
    <source>
        <strain evidence="1">YXFP-22015</strain>
    </source>
</reference>
<accession>A0ACC0USL3</accession>
<dbReference type="EMBL" id="CM047948">
    <property type="protein sequence ID" value="KAI9896715.1"/>
    <property type="molecule type" value="Genomic_DNA"/>
</dbReference>
<evidence type="ECO:0000313" key="2">
    <source>
        <dbReference type="Proteomes" id="UP001163324"/>
    </source>
</evidence>
<dbReference type="Proteomes" id="UP001163324">
    <property type="component" value="Chromosome 9"/>
</dbReference>
<sequence length="166" mass="17896">MSGLPTVMIPNDTRPLTTLTTLPPPPPPPPSSSSACPHPRDVVARARSEFRRIGAAMAAHSASAHAENIPDVPADFTDEAAAVCEEAKQAVADLVRRKRAAILTTTTTTPSASPEGGSGLGIWFWARWQALRLARLRARGDAWLSRLDDGLAGLKEQRSYLMHRQL</sequence>
<comment type="caution">
    <text evidence="1">The sequence shown here is derived from an EMBL/GenBank/DDBJ whole genome shotgun (WGS) entry which is preliminary data.</text>
</comment>